<dbReference type="Pfam" id="PF04069">
    <property type="entry name" value="OpuAC"/>
    <property type="match status" value="1"/>
</dbReference>
<proteinExistence type="predicted"/>
<dbReference type="GO" id="GO:0005275">
    <property type="term" value="F:amine transmembrane transporter activity"/>
    <property type="evidence" value="ECO:0007669"/>
    <property type="project" value="TreeGrafter"/>
</dbReference>
<dbReference type="GO" id="GO:0043190">
    <property type="term" value="C:ATP-binding cassette (ABC) transporter complex"/>
    <property type="evidence" value="ECO:0007669"/>
    <property type="project" value="InterPro"/>
</dbReference>
<dbReference type="PANTHER" id="PTHR47737:SF1">
    <property type="entry name" value="GLYCINE BETAINE_PROLINE BETAINE TRANSPORT SYSTEM PERMEASE PROTEIN PROW"/>
    <property type="match status" value="1"/>
</dbReference>
<evidence type="ECO:0000313" key="8">
    <source>
        <dbReference type="EMBL" id="WNM28182.1"/>
    </source>
</evidence>
<dbReference type="InterPro" id="IPR007210">
    <property type="entry name" value="ABC_Gly_betaine_transp_sub-bd"/>
</dbReference>
<keyword evidence="2" id="KW-0813">Transport</keyword>
<dbReference type="EMBL" id="CP134880">
    <property type="protein sequence ID" value="WNM28182.1"/>
    <property type="molecule type" value="Genomic_DNA"/>
</dbReference>
<reference evidence="8 9" key="1">
    <citation type="submission" date="2023-09" db="EMBL/GenBank/DDBJ databases">
        <title>Demequina sp. a novel bacteria isolated from Capsicum annuum.</title>
        <authorList>
            <person name="Humaira Z."/>
            <person name="Lee J."/>
            <person name="Cho D."/>
        </authorList>
    </citation>
    <scope>NUCLEOTIDE SEQUENCE</scope>
    <source>
        <strain evidence="7 9">OYTSA14</strain>
        <strain evidence="8">PMTSA13</strain>
    </source>
</reference>
<keyword evidence="3" id="KW-1003">Cell membrane</keyword>
<dbReference type="EMBL" id="CP134879">
    <property type="protein sequence ID" value="WNM25297.1"/>
    <property type="molecule type" value="Genomic_DNA"/>
</dbReference>
<dbReference type="GO" id="GO:0031460">
    <property type="term" value="P:glycine betaine transport"/>
    <property type="evidence" value="ECO:0007669"/>
    <property type="project" value="TreeGrafter"/>
</dbReference>
<protein>
    <submittedName>
        <fullName evidence="8">Glycine betaine ABC transporter substrate-binding protein</fullName>
    </submittedName>
</protein>
<keyword evidence="4" id="KW-0472">Membrane</keyword>
<sequence length="303" mass="31981">MKMRMLAPLAVTAAAGLVLAGCSSSGDSGSTTSADTSGSATAGGDITFGVFNGWDEANASSLLWENILDAKGYNVSLEYADPAPVFQALADGDYDLTTDVWLPKTHASYLDQYGDSIVELGAWFDSAKLTVAVNADAPIDSLADLAANADQFGNTIVGIEPGAGLTAAMEDDVIPTYGLDGMDFITSSTPAMLAELDTAMANGENIVVTLWEPHWAYGAYDLKNLEDPEGALGDAESIYTYSRTGFSDDFPQVAEWMSAFTMDSDHLYDLENALQAAGTDADQQQVVADWVAANQEWVDSLTA</sequence>
<feature type="signal peptide" evidence="5">
    <location>
        <begin position="1"/>
        <end position="20"/>
    </location>
</feature>
<dbReference type="KEGG" id="dcp:RN607_04045"/>
<feature type="domain" description="ABC-type glycine betaine transport system substrate-binding" evidence="6">
    <location>
        <begin position="45"/>
        <end position="292"/>
    </location>
</feature>
<evidence type="ECO:0000256" key="1">
    <source>
        <dbReference type="ARBA" id="ARBA00004236"/>
    </source>
</evidence>
<evidence type="ECO:0000256" key="5">
    <source>
        <dbReference type="SAM" id="SignalP"/>
    </source>
</evidence>
<gene>
    <name evidence="7" type="ORF">RN606_03885</name>
    <name evidence="8" type="ORF">RN607_04045</name>
</gene>
<keyword evidence="9" id="KW-1185">Reference proteome</keyword>
<dbReference type="Proteomes" id="UP001304125">
    <property type="component" value="Chromosome"/>
</dbReference>
<evidence type="ECO:0000313" key="9">
    <source>
        <dbReference type="Proteomes" id="UP001304125"/>
    </source>
</evidence>
<comment type="subcellular location">
    <subcellularLocation>
        <location evidence="1">Cell membrane</location>
    </subcellularLocation>
</comment>
<evidence type="ECO:0000256" key="3">
    <source>
        <dbReference type="ARBA" id="ARBA00022475"/>
    </source>
</evidence>
<feature type="chain" id="PRO_5044705476" evidence="5">
    <location>
        <begin position="21"/>
        <end position="303"/>
    </location>
</feature>
<dbReference type="RefSeq" id="WP_313500141.1">
    <property type="nucleotide sequence ID" value="NZ_CP134879.1"/>
</dbReference>
<dbReference type="AlphaFoldDB" id="A0AA96JAB3"/>
<dbReference type="Gene3D" id="3.40.190.100">
    <property type="entry name" value="Glycine betaine-binding periplasmic protein, domain 2"/>
    <property type="match status" value="1"/>
</dbReference>
<accession>A0AA96F8C7</accession>
<dbReference type="PANTHER" id="PTHR47737">
    <property type="entry name" value="GLYCINE BETAINE/PROLINE BETAINE TRANSPORT SYSTEM PERMEASE PROTEIN PROW"/>
    <property type="match status" value="1"/>
</dbReference>
<dbReference type="Proteomes" id="UP001303408">
    <property type="component" value="Chromosome"/>
</dbReference>
<evidence type="ECO:0000256" key="4">
    <source>
        <dbReference type="ARBA" id="ARBA00023136"/>
    </source>
</evidence>
<evidence type="ECO:0000313" key="7">
    <source>
        <dbReference type="EMBL" id="WNM25297.1"/>
    </source>
</evidence>
<evidence type="ECO:0000256" key="2">
    <source>
        <dbReference type="ARBA" id="ARBA00022448"/>
    </source>
</evidence>
<keyword evidence="5" id="KW-0732">Signal</keyword>
<dbReference type="GO" id="GO:0015871">
    <property type="term" value="P:choline transport"/>
    <property type="evidence" value="ECO:0007669"/>
    <property type="project" value="TreeGrafter"/>
</dbReference>
<dbReference type="GO" id="GO:0015226">
    <property type="term" value="F:carnitine transmembrane transporter activity"/>
    <property type="evidence" value="ECO:0007669"/>
    <property type="project" value="TreeGrafter"/>
</dbReference>
<name>A0AA96JAB3_9MICO</name>
<organism evidence="8">
    <name type="scientific">Demequina capsici</name>
    <dbReference type="NCBI Taxonomy" id="3075620"/>
    <lineage>
        <taxon>Bacteria</taxon>
        <taxon>Bacillati</taxon>
        <taxon>Actinomycetota</taxon>
        <taxon>Actinomycetes</taxon>
        <taxon>Micrococcales</taxon>
        <taxon>Demequinaceae</taxon>
        <taxon>Demequina</taxon>
    </lineage>
</organism>
<dbReference type="Gene3D" id="3.10.105.10">
    <property type="entry name" value="Dipeptide-binding Protein, Domain 3"/>
    <property type="match status" value="2"/>
</dbReference>
<dbReference type="SUPFAM" id="SSF53850">
    <property type="entry name" value="Periplasmic binding protein-like II"/>
    <property type="match status" value="1"/>
</dbReference>
<dbReference type="CDD" id="cd13639">
    <property type="entry name" value="PBP2_OpuAC_like"/>
    <property type="match status" value="1"/>
</dbReference>
<evidence type="ECO:0000259" key="6">
    <source>
        <dbReference type="Pfam" id="PF04069"/>
    </source>
</evidence>
<accession>A0AA96JAB3</accession>
<dbReference type="PROSITE" id="PS51257">
    <property type="entry name" value="PROKAR_LIPOPROTEIN"/>
    <property type="match status" value="1"/>
</dbReference>